<evidence type="ECO:0000313" key="2">
    <source>
        <dbReference type="Proteomes" id="UP000590740"/>
    </source>
</evidence>
<name>A0A7W7YCV2_9BACT</name>
<keyword evidence="2" id="KW-1185">Reference proteome</keyword>
<gene>
    <name evidence="1" type="ORF">HNQ65_003423</name>
</gene>
<protein>
    <recommendedName>
        <fullName evidence="3">DUF2786 domain-containing protein</fullName>
    </recommendedName>
</protein>
<accession>A0A7W7YCV2</accession>
<proteinExistence type="predicted"/>
<dbReference type="Proteomes" id="UP000590740">
    <property type="component" value="Unassembled WGS sequence"/>
</dbReference>
<evidence type="ECO:0008006" key="3">
    <source>
        <dbReference type="Google" id="ProtNLM"/>
    </source>
</evidence>
<reference evidence="1 2" key="1">
    <citation type="submission" date="2020-08" db="EMBL/GenBank/DDBJ databases">
        <title>Genomic Encyclopedia of Type Strains, Phase IV (KMG-IV): sequencing the most valuable type-strain genomes for metagenomic binning, comparative biology and taxonomic classification.</title>
        <authorList>
            <person name="Goeker M."/>
        </authorList>
    </citation>
    <scope>NUCLEOTIDE SEQUENCE [LARGE SCALE GENOMIC DNA]</scope>
    <source>
        <strain evidence="1 2">DSM 12252</strain>
    </source>
</reference>
<sequence length="146" mass="17204">MHEQDLLDKLRKIERLYAGAATPGEKEAAADAIARIKRRIGEAAKVERPIEYKFTLTDSWSKKLFTALLRRYELRPYRYTRQRRNTVMVRVPRSFVEETLWPEFLELSKVLQTYLDEVTERVISSAIHEARDGEVEEEVVEGEYLE</sequence>
<dbReference type="EMBL" id="JACHIG010000007">
    <property type="protein sequence ID" value="MBB5033833.1"/>
    <property type="molecule type" value="Genomic_DNA"/>
</dbReference>
<organism evidence="1 2">
    <name type="scientific">Prosthecobacter vanneervenii</name>
    <dbReference type="NCBI Taxonomy" id="48466"/>
    <lineage>
        <taxon>Bacteria</taxon>
        <taxon>Pseudomonadati</taxon>
        <taxon>Verrucomicrobiota</taxon>
        <taxon>Verrucomicrobiia</taxon>
        <taxon>Verrucomicrobiales</taxon>
        <taxon>Verrucomicrobiaceae</taxon>
        <taxon>Prosthecobacter</taxon>
    </lineage>
</organism>
<comment type="caution">
    <text evidence="1">The sequence shown here is derived from an EMBL/GenBank/DDBJ whole genome shotgun (WGS) entry which is preliminary data.</text>
</comment>
<evidence type="ECO:0000313" key="1">
    <source>
        <dbReference type="EMBL" id="MBB5033833.1"/>
    </source>
</evidence>
<dbReference type="RefSeq" id="WP_184341029.1">
    <property type="nucleotide sequence ID" value="NZ_JACHIG010000007.1"/>
</dbReference>
<dbReference type="AlphaFoldDB" id="A0A7W7YCV2"/>